<evidence type="ECO:0000313" key="4">
    <source>
        <dbReference type="Proteomes" id="UP000198888"/>
    </source>
</evidence>
<proteinExistence type="inferred from homology"/>
<accession>A0A2H4PZR6</accession>
<dbReference type="NCBIfam" id="TIGR00040">
    <property type="entry name" value="yfcE"/>
    <property type="match status" value="1"/>
</dbReference>
<dbReference type="CDD" id="cd00841">
    <property type="entry name" value="MPP_YfcE"/>
    <property type="match status" value="1"/>
</dbReference>
<comment type="similarity">
    <text evidence="1">Belongs to the metallophosphoesterase superfamily. YfcE family.</text>
</comment>
<dbReference type="InterPro" id="IPR053193">
    <property type="entry name" value="MetalloPDE_YfcE-like"/>
</dbReference>
<sequence>MGFLGLADDRCDMQLGIVSDTHDNLDHVDQAVSFFESEDVDRVIHCGDIVAPFSATPFDSDSFEFYAVRGNNDGEWALSNVVDEFGTYLGECGQFTVDGVSIAVYHGTNKLLREALVDSGEYDYVFHGHTHERAIESRNGTVRVNPGGLPIPGADDAFYVATLDTEQSGVDAITHHKLG</sequence>
<dbReference type="InterPro" id="IPR024654">
    <property type="entry name" value="Calcineurin-like_PHP_lpxH"/>
</dbReference>
<dbReference type="Proteomes" id="UP000198888">
    <property type="component" value="Unassembled WGS sequence"/>
</dbReference>
<dbReference type="GO" id="GO:0016787">
    <property type="term" value="F:hydrolase activity"/>
    <property type="evidence" value="ECO:0007669"/>
    <property type="project" value="UniProtKB-UniRule"/>
</dbReference>
<dbReference type="PANTHER" id="PTHR43165:SF1">
    <property type="entry name" value="PHOSPHODIESTERASE MJ0936"/>
    <property type="match status" value="1"/>
</dbReference>
<comment type="cofactor">
    <cofactor evidence="1">
        <name>a divalent metal cation</name>
        <dbReference type="ChEBI" id="CHEBI:60240"/>
    </cofactor>
</comment>
<name>A0A1H6V014_9EURY</name>
<reference evidence="3 4" key="1">
    <citation type="submission" date="2016-10" db="EMBL/GenBank/DDBJ databases">
        <authorList>
            <person name="de Groot N.N."/>
        </authorList>
    </citation>
    <scope>NUCLEOTIDE SEQUENCE [LARGE SCALE GENOMIC DNA]</scope>
    <source>
        <strain evidence="3 4">DSM 22187</strain>
    </source>
</reference>
<keyword evidence="4" id="KW-1185">Reference proteome</keyword>
<dbReference type="InterPro" id="IPR000979">
    <property type="entry name" value="Phosphodiesterase_MJ0936/Vps29"/>
</dbReference>
<dbReference type="KEGG" id="hae:halTADL_0814"/>
<dbReference type="GO" id="GO:0046872">
    <property type="term" value="F:metal ion binding"/>
    <property type="evidence" value="ECO:0007669"/>
    <property type="project" value="UniProtKB-KW"/>
</dbReference>
<dbReference type="AlphaFoldDB" id="A0A1H6V014"/>
<dbReference type="SUPFAM" id="SSF56300">
    <property type="entry name" value="Metallo-dependent phosphatases"/>
    <property type="match status" value="1"/>
</dbReference>
<evidence type="ECO:0000259" key="2">
    <source>
        <dbReference type="Pfam" id="PF12850"/>
    </source>
</evidence>
<dbReference type="STRING" id="1073996.SAMN05444271_11469"/>
<dbReference type="Pfam" id="PF12850">
    <property type="entry name" value="Metallophos_2"/>
    <property type="match status" value="1"/>
</dbReference>
<dbReference type="InterPro" id="IPR041802">
    <property type="entry name" value="MPP_YfcE"/>
</dbReference>
<dbReference type="EC" id="3.1.4.-" evidence="1"/>
<evidence type="ECO:0000313" key="3">
    <source>
        <dbReference type="EMBL" id="SEI97868.1"/>
    </source>
</evidence>
<keyword evidence="1" id="KW-0479">Metal-binding</keyword>
<feature type="domain" description="Calcineurin-like phosphoesterase" evidence="2">
    <location>
        <begin position="13"/>
        <end position="167"/>
    </location>
</feature>
<accession>A0A1H6V014</accession>
<protein>
    <recommendedName>
        <fullName evidence="1">Phosphoesterase</fullName>
        <ecNumber evidence="1">3.1.4.-</ecNumber>
    </recommendedName>
</protein>
<evidence type="ECO:0000256" key="1">
    <source>
        <dbReference type="RuleBase" id="RU362039"/>
    </source>
</evidence>
<dbReference type="InterPro" id="IPR029052">
    <property type="entry name" value="Metallo-depent_PP-like"/>
</dbReference>
<organism evidence="3 4">
    <name type="scientific">Halohasta litchfieldiae</name>
    <dbReference type="NCBI Taxonomy" id="1073996"/>
    <lineage>
        <taxon>Archaea</taxon>
        <taxon>Methanobacteriati</taxon>
        <taxon>Methanobacteriota</taxon>
        <taxon>Stenosarchaea group</taxon>
        <taxon>Halobacteria</taxon>
        <taxon>Halobacteriales</taxon>
        <taxon>Haloferacaceae</taxon>
        <taxon>Halohasta</taxon>
    </lineage>
</organism>
<gene>
    <name evidence="3" type="ORF">SAMN05444271_11469</name>
</gene>
<dbReference type="EMBL" id="FNYR01000014">
    <property type="protein sequence ID" value="SEI97868.1"/>
    <property type="molecule type" value="Genomic_DNA"/>
</dbReference>
<dbReference type="PANTHER" id="PTHR43165">
    <property type="entry name" value="METALLOPHOSPHOESTERASE"/>
    <property type="match status" value="1"/>
</dbReference>
<dbReference type="Gene3D" id="3.60.21.10">
    <property type="match status" value="1"/>
</dbReference>